<dbReference type="InterPro" id="IPR036412">
    <property type="entry name" value="HAD-like_sf"/>
</dbReference>
<evidence type="ECO:0000256" key="2">
    <source>
        <dbReference type="ARBA" id="ARBA00006330"/>
    </source>
</evidence>
<accession>A0A834W518</accession>
<dbReference type="Gene3D" id="3.40.50.1000">
    <property type="entry name" value="HAD superfamily/HAD-like"/>
    <property type="match status" value="2"/>
</dbReference>
<dbReference type="OrthoDB" id="755951at2759"/>
<dbReference type="FunFam" id="3.40.50.2000:FF:000010">
    <property type="entry name" value="Alpha,alpha-trehalose-phosphate synthase"/>
    <property type="match status" value="1"/>
</dbReference>
<gene>
    <name evidence="6" type="ORF">G2W53_038267</name>
</gene>
<keyword evidence="4" id="KW-0808">Transferase</keyword>
<dbReference type="PANTHER" id="PTHR10788">
    <property type="entry name" value="TREHALOSE-6-PHOSPHATE SYNTHASE"/>
    <property type="match status" value="1"/>
</dbReference>
<evidence type="ECO:0000313" key="7">
    <source>
        <dbReference type="Proteomes" id="UP000634136"/>
    </source>
</evidence>
<evidence type="ECO:0000256" key="4">
    <source>
        <dbReference type="ARBA" id="ARBA00022679"/>
    </source>
</evidence>
<dbReference type="CDD" id="cd03788">
    <property type="entry name" value="GT20_TPS"/>
    <property type="match status" value="1"/>
</dbReference>
<reference evidence="6" key="1">
    <citation type="submission" date="2020-09" db="EMBL/GenBank/DDBJ databases">
        <title>Genome-Enabled Discovery of Anthraquinone Biosynthesis in Senna tora.</title>
        <authorList>
            <person name="Kang S.-H."/>
            <person name="Pandey R.P."/>
            <person name="Lee C.-M."/>
            <person name="Sim J.-S."/>
            <person name="Jeong J.-T."/>
            <person name="Choi B.-S."/>
            <person name="Jung M."/>
            <person name="Ginzburg D."/>
            <person name="Zhao K."/>
            <person name="Won S.Y."/>
            <person name="Oh T.-J."/>
            <person name="Yu Y."/>
            <person name="Kim N.-H."/>
            <person name="Lee O.R."/>
            <person name="Lee T.-H."/>
            <person name="Bashyal P."/>
            <person name="Kim T.-S."/>
            <person name="Lee W.-H."/>
            <person name="Kawkins C."/>
            <person name="Kim C.-K."/>
            <person name="Kim J.S."/>
            <person name="Ahn B.O."/>
            <person name="Rhee S.Y."/>
            <person name="Sohng J.K."/>
        </authorList>
    </citation>
    <scope>NUCLEOTIDE SEQUENCE</scope>
    <source>
        <tissue evidence="6">Leaf</tissue>
    </source>
</reference>
<feature type="region of interest" description="Disordered" evidence="5">
    <location>
        <begin position="43"/>
        <end position="76"/>
    </location>
</feature>
<evidence type="ECO:0000313" key="6">
    <source>
        <dbReference type="EMBL" id="KAF7806106.1"/>
    </source>
</evidence>
<dbReference type="InterPro" id="IPR003337">
    <property type="entry name" value="Trehalose_PPase"/>
</dbReference>
<dbReference type="Pfam" id="PF00982">
    <property type="entry name" value="Glyco_transf_20"/>
    <property type="match status" value="1"/>
</dbReference>
<dbReference type="SUPFAM" id="SSF53756">
    <property type="entry name" value="UDP-Glycosyltransferase/glycogen phosphorylase"/>
    <property type="match status" value="1"/>
</dbReference>
<dbReference type="GO" id="GO:0004805">
    <property type="term" value="F:trehalose-phosphatase activity"/>
    <property type="evidence" value="ECO:0007669"/>
    <property type="project" value="TreeGrafter"/>
</dbReference>
<dbReference type="FunFam" id="3.40.50.1000:FF:000052">
    <property type="entry name" value="Alpha,alpha-trehalose-phosphate synthase [UDP-forming] 6"/>
    <property type="match status" value="1"/>
</dbReference>
<dbReference type="NCBIfam" id="TIGR01484">
    <property type="entry name" value="HAD-SF-IIB"/>
    <property type="match status" value="1"/>
</dbReference>
<dbReference type="AlphaFoldDB" id="A0A834W518"/>
<dbReference type="GO" id="GO:0005992">
    <property type="term" value="P:trehalose biosynthetic process"/>
    <property type="evidence" value="ECO:0007669"/>
    <property type="project" value="InterPro"/>
</dbReference>
<dbReference type="NCBIfam" id="TIGR00685">
    <property type="entry name" value="T6PP"/>
    <property type="match status" value="1"/>
</dbReference>
<dbReference type="InterPro" id="IPR001830">
    <property type="entry name" value="Glyco_trans_20"/>
</dbReference>
<dbReference type="Pfam" id="PF02358">
    <property type="entry name" value="Trehalose_PPase"/>
    <property type="match status" value="1"/>
</dbReference>
<organism evidence="6 7">
    <name type="scientific">Senna tora</name>
    <dbReference type="NCBI Taxonomy" id="362788"/>
    <lineage>
        <taxon>Eukaryota</taxon>
        <taxon>Viridiplantae</taxon>
        <taxon>Streptophyta</taxon>
        <taxon>Embryophyta</taxon>
        <taxon>Tracheophyta</taxon>
        <taxon>Spermatophyta</taxon>
        <taxon>Magnoliopsida</taxon>
        <taxon>eudicotyledons</taxon>
        <taxon>Gunneridae</taxon>
        <taxon>Pentapetalae</taxon>
        <taxon>rosids</taxon>
        <taxon>fabids</taxon>
        <taxon>Fabales</taxon>
        <taxon>Fabaceae</taxon>
        <taxon>Caesalpinioideae</taxon>
        <taxon>Cassia clade</taxon>
        <taxon>Senna</taxon>
    </lineage>
</organism>
<dbReference type="Proteomes" id="UP000634136">
    <property type="component" value="Unassembled WGS sequence"/>
</dbReference>
<keyword evidence="7" id="KW-1185">Reference proteome</keyword>
<dbReference type="FunFam" id="3.40.50.2000:FF:000079">
    <property type="entry name" value="Trehalose-6-phosphate synthase 8"/>
    <property type="match status" value="1"/>
</dbReference>
<feature type="compositionally biased region" description="Acidic residues" evidence="5">
    <location>
        <begin position="57"/>
        <end position="76"/>
    </location>
</feature>
<dbReference type="FunFam" id="3.40.50.1000:FF:000054">
    <property type="entry name" value="alpha,alpha-trehalose-phosphate synthase [UDP-forming] 6"/>
    <property type="match status" value="1"/>
</dbReference>
<dbReference type="GO" id="GO:0005829">
    <property type="term" value="C:cytosol"/>
    <property type="evidence" value="ECO:0007669"/>
    <property type="project" value="TreeGrafter"/>
</dbReference>
<dbReference type="CDD" id="cd01627">
    <property type="entry name" value="HAD_TPP"/>
    <property type="match status" value="1"/>
</dbReference>
<dbReference type="Gene3D" id="3.40.50.2000">
    <property type="entry name" value="Glycogen Phosphorylase B"/>
    <property type="match status" value="2"/>
</dbReference>
<dbReference type="GO" id="GO:0016757">
    <property type="term" value="F:glycosyltransferase activity"/>
    <property type="evidence" value="ECO:0007669"/>
    <property type="project" value="UniProtKB-KW"/>
</dbReference>
<comment type="similarity">
    <text evidence="2">In the C-terminal section; belongs to the trehalose phosphatase family.</text>
</comment>
<comment type="similarity">
    <text evidence="1">In the N-terminal section; belongs to the glycosyltransferase 20 family.</text>
</comment>
<dbReference type="InterPro" id="IPR006379">
    <property type="entry name" value="HAD-SF_hydro_IIB"/>
</dbReference>
<name>A0A834W518_9FABA</name>
<dbReference type="InterPro" id="IPR023214">
    <property type="entry name" value="HAD_sf"/>
</dbReference>
<evidence type="ECO:0000256" key="5">
    <source>
        <dbReference type="SAM" id="MobiDB-lite"/>
    </source>
</evidence>
<dbReference type="EMBL" id="JAAIUW010000012">
    <property type="protein sequence ID" value="KAF7806106.1"/>
    <property type="molecule type" value="Genomic_DNA"/>
</dbReference>
<dbReference type="SUPFAM" id="SSF56784">
    <property type="entry name" value="HAD-like"/>
    <property type="match status" value="1"/>
</dbReference>
<comment type="caution">
    <text evidence="6">The sequence shown here is derived from an EMBL/GenBank/DDBJ whole genome shotgun (WGS) entry which is preliminary data.</text>
</comment>
<dbReference type="PANTHER" id="PTHR10788:SF55">
    <property type="entry name" value="ALPHA,ALPHA-TREHALOSE-PHOSPHATE SYNTHASE [UDP-FORMING] 10-RELATED"/>
    <property type="match status" value="1"/>
</dbReference>
<sequence length="1067" mass="121047">MNDDEDRFNYLRERKAGENINEEIGFEIANGDEVGIGDEITEAETAGSVVGGTEFENNVEDEEEIGEGAEESDEDAEGDVHLHAILFADDGEIEIERVEEEGGEAGIEEDAVPSVDEFGFGIKDLQEISVQSLEFFVVGADKFFLSVPFQMYGYMYFMNWYDARRFIQPFSDVTLSSSRASDDKTEAFFLFFGSILQRPTLTAHILENSIQMAAKSYSDLLELSSQDKSNSPQVPRDISRVMSDPVIMFNNNDDASSSESGPKLIIVANFLPLKAEKDTSGRWRFSYDEDSIYLQLRDGIPSDTKVVYAGCLTVDVDASEEEQVSQELKVQFKCYPIFLPSDLKKNFYNGFCKQYLWPLFHSMLPMNPAYCNRYDGSLWRAYVNANKKFYLGIKKIFAPDDYVWVHDYHLMLLPTLLRMRFITIKLGFFLHSPFPSSEIFKTLPVRNEILRAFLNSDLIGFHTFDYARHFLSCCSRMFGLEYESKRGYIGIDYFGRTINIKILPAGIHIGRLQSSLNHPSSCAKAREIREQIKGRKLVLGVDDMDIFKGIGLKLLAIEQLLEQCPQLQGELVVVQIVNPPRSTGRDVEETKKETYLTAKRINERFGVDDYEPIIIIDHPIPPYEKAAYYALAECCIVNAVRDGMNLIPYMYVVCRQGTPTMDEALEIDPGVPHTSALVVSEFIGCSPSLSGAFRVNPWDVNAVAEALSLAINMPSQEKQLRHAKHYQYVSSHDVAYWARSFMQDLQRSSIHQQSNLYWGLGFGLKFRVLSLPPSFRNLDMKQVVSAYKKANHRAIFLDYDGTLVPKTSFGKRPSPEVISLVNILCNDPQNTVFIVSGRGKTPLSEWFDSCEDLGIAAEHGLFMRWDKCSRWETSDVVKEDFSWKSIVEPVMQSYTELTDGSYIETKESGLVWHYCRADSRFGSWQAKELLDQLESVLANEPAIARKGQYIVEVKPRGINKGQVIKKVLSTLTMNENPPDFVLCIGDDRSDEDMFAALSDKAYMAGLSLEGEVFACTVGQKPSKAMYYVDDIKDVKMLLQGLVLLQVPKEVDRVRYERFAWNADEFNL</sequence>
<evidence type="ECO:0000256" key="1">
    <source>
        <dbReference type="ARBA" id="ARBA00005409"/>
    </source>
</evidence>
<keyword evidence="3" id="KW-0328">Glycosyltransferase</keyword>
<protein>
    <submittedName>
        <fullName evidence="6">Putative alpha,alpha-trehalose-phosphate synthase [UDP-forming] 9</fullName>
    </submittedName>
</protein>
<proteinExistence type="inferred from homology"/>
<evidence type="ECO:0000256" key="3">
    <source>
        <dbReference type="ARBA" id="ARBA00022676"/>
    </source>
</evidence>